<dbReference type="Proteomes" id="UP000242637">
    <property type="component" value="Chromosome 1"/>
</dbReference>
<dbReference type="InterPro" id="IPR023214">
    <property type="entry name" value="HAD_sf"/>
</dbReference>
<dbReference type="PANTHER" id="PTHR46193">
    <property type="entry name" value="6-PHOSPHOGLUCONATE PHOSPHATASE"/>
    <property type="match status" value="1"/>
</dbReference>
<keyword evidence="6" id="KW-0378">Hydrolase</keyword>
<dbReference type="EMBL" id="LT906453">
    <property type="protein sequence ID" value="SNV17543.1"/>
    <property type="molecule type" value="Genomic_DNA"/>
</dbReference>
<evidence type="ECO:0000256" key="3">
    <source>
        <dbReference type="ARBA" id="ARBA00022723"/>
    </source>
</evidence>
<dbReference type="AlphaFoldDB" id="A0A239V7U1"/>
<dbReference type="OrthoDB" id="9797743at2"/>
<dbReference type="InterPro" id="IPR036412">
    <property type="entry name" value="HAD-like_sf"/>
</dbReference>
<dbReference type="SUPFAM" id="SSF56784">
    <property type="entry name" value="HAD-like"/>
    <property type="match status" value="1"/>
</dbReference>
<dbReference type="GO" id="GO:0016798">
    <property type="term" value="F:hydrolase activity, acting on glycosyl bonds"/>
    <property type="evidence" value="ECO:0007669"/>
    <property type="project" value="UniProtKB-KW"/>
</dbReference>
<keyword evidence="4" id="KW-0460">Magnesium</keyword>
<evidence type="ECO:0000256" key="1">
    <source>
        <dbReference type="ARBA" id="ARBA00001946"/>
    </source>
</evidence>
<keyword evidence="7" id="KW-1185">Reference proteome</keyword>
<keyword evidence="6" id="KW-0326">Glycosidase</keyword>
<dbReference type="PANTHER" id="PTHR46193:SF18">
    <property type="entry name" value="HEXITOL PHOSPHATASE B"/>
    <property type="match status" value="1"/>
</dbReference>
<dbReference type="SFLD" id="SFLDG01129">
    <property type="entry name" value="C1.5:_HAD__Beta-PGM__Phosphata"/>
    <property type="match status" value="1"/>
</dbReference>
<evidence type="ECO:0000256" key="2">
    <source>
        <dbReference type="ARBA" id="ARBA00006171"/>
    </source>
</evidence>
<gene>
    <name evidence="6" type="ORF">SAMEA4475696_00232</name>
</gene>
<dbReference type="GO" id="GO:0046872">
    <property type="term" value="F:metal ion binding"/>
    <property type="evidence" value="ECO:0007669"/>
    <property type="project" value="UniProtKB-KW"/>
</dbReference>
<proteinExistence type="inferred from homology"/>
<evidence type="ECO:0000313" key="6">
    <source>
        <dbReference type="EMBL" id="SNV17543.1"/>
    </source>
</evidence>
<name>A0A239V7U1_9MICO</name>
<protein>
    <submittedName>
        <fullName evidence="6">Uncharacterized glycosyl hydrolase Rv2006/MT2062</fullName>
        <ecNumber evidence="6">3.2.1.-</ecNumber>
    </submittedName>
</protein>
<accession>A0A239V7U1</accession>
<evidence type="ECO:0000256" key="5">
    <source>
        <dbReference type="ARBA" id="ARBA00023277"/>
    </source>
</evidence>
<evidence type="ECO:0000256" key="4">
    <source>
        <dbReference type="ARBA" id="ARBA00022842"/>
    </source>
</evidence>
<sequence length="253" mass="26536">MDLKRYKAVLFDLDGVLTPTADVHMRAWSDMFNAFLKSVHDRREKGLTVAGVSAEADLSPYLDDDYFHFVDGRPRYDGVRAFLSSRKIVLPEGEPDDSPDRETVCGLGNRKNDAFNDVLKRDGVAPYPGSLALLDALEGTGIHLAVVSSSANAKAVLTAAGIIDRFEHVVDGLVARAEGLSGKPSPATYLRGAQLCGVTAAEAVVVEDATSGVAAGRAGGFALILGVDRGAGAEALRAAGADEVVADLAEVIP</sequence>
<comment type="similarity">
    <text evidence="2">Belongs to the HAD-like hydrolase superfamily. CbbY/CbbZ/Gph/YieH family.</text>
</comment>
<keyword evidence="3" id="KW-0479">Metal-binding</keyword>
<keyword evidence="5" id="KW-0119">Carbohydrate metabolism</keyword>
<dbReference type="KEGG" id="dco:SAMEA4475696_0232"/>
<dbReference type="STRING" id="1121387.GCA_000429885_01482"/>
<reference evidence="6 7" key="1">
    <citation type="submission" date="2017-06" db="EMBL/GenBank/DDBJ databases">
        <authorList>
            <consortium name="Pathogen Informatics"/>
        </authorList>
    </citation>
    <scope>NUCLEOTIDE SEQUENCE [LARGE SCALE GENOMIC DNA]</scope>
    <source>
        <strain evidence="6 7">NCTC13039</strain>
    </source>
</reference>
<dbReference type="InterPro" id="IPR023198">
    <property type="entry name" value="PGP-like_dom2"/>
</dbReference>
<dbReference type="Gene3D" id="3.40.50.1000">
    <property type="entry name" value="HAD superfamily/HAD-like"/>
    <property type="match status" value="1"/>
</dbReference>
<dbReference type="GeneID" id="63458535"/>
<organism evidence="6 7">
    <name type="scientific">Dermatophilus congolensis</name>
    <dbReference type="NCBI Taxonomy" id="1863"/>
    <lineage>
        <taxon>Bacteria</taxon>
        <taxon>Bacillati</taxon>
        <taxon>Actinomycetota</taxon>
        <taxon>Actinomycetes</taxon>
        <taxon>Micrococcales</taxon>
        <taxon>Dermatophilaceae</taxon>
        <taxon>Dermatophilus</taxon>
    </lineage>
</organism>
<dbReference type="EC" id="3.2.1.-" evidence="6"/>
<comment type="cofactor">
    <cofactor evidence="1">
        <name>Mg(2+)</name>
        <dbReference type="ChEBI" id="CHEBI:18420"/>
    </cofactor>
</comment>
<dbReference type="InterPro" id="IPR051600">
    <property type="entry name" value="Beta-PGM-like"/>
</dbReference>
<dbReference type="SFLD" id="SFLDS00003">
    <property type="entry name" value="Haloacid_Dehalogenase"/>
    <property type="match status" value="1"/>
</dbReference>
<evidence type="ECO:0000313" key="7">
    <source>
        <dbReference type="Proteomes" id="UP000242637"/>
    </source>
</evidence>
<dbReference type="InterPro" id="IPR006439">
    <property type="entry name" value="HAD-SF_hydro_IA"/>
</dbReference>
<dbReference type="RefSeq" id="WP_028327371.1">
    <property type="nucleotide sequence ID" value="NZ_JAAFNI010000001.1"/>
</dbReference>
<dbReference type="Gene3D" id="1.10.150.240">
    <property type="entry name" value="Putative phosphatase, domain 2"/>
    <property type="match status" value="1"/>
</dbReference>
<dbReference type="NCBIfam" id="TIGR01509">
    <property type="entry name" value="HAD-SF-IA-v3"/>
    <property type="match status" value="1"/>
</dbReference>
<dbReference type="Pfam" id="PF00702">
    <property type="entry name" value="Hydrolase"/>
    <property type="match status" value="1"/>
</dbReference>